<dbReference type="Proteomes" id="UP000279833">
    <property type="component" value="Unassembled WGS sequence"/>
</dbReference>
<keyword evidence="1" id="KW-1133">Transmembrane helix</keyword>
<gene>
    <name evidence="2" type="ORF">SCUD_LOCUS1877</name>
</gene>
<keyword evidence="3" id="KW-1185">Reference proteome</keyword>
<keyword evidence="1" id="KW-0472">Membrane</keyword>
<dbReference type="EMBL" id="UZAK01001641">
    <property type="protein sequence ID" value="VDO70657.1"/>
    <property type="molecule type" value="Genomic_DNA"/>
</dbReference>
<organism evidence="2 3">
    <name type="scientific">Schistosoma curassoni</name>
    <dbReference type="NCBI Taxonomy" id="6186"/>
    <lineage>
        <taxon>Eukaryota</taxon>
        <taxon>Metazoa</taxon>
        <taxon>Spiralia</taxon>
        <taxon>Lophotrochozoa</taxon>
        <taxon>Platyhelminthes</taxon>
        <taxon>Trematoda</taxon>
        <taxon>Digenea</taxon>
        <taxon>Strigeidida</taxon>
        <taxon>Schistosomatoidea</taxon>
        <taxon>Schistosomatidae</taxon>
        <taxon>Schistosoma</taxon>
    </lineage>
</organism>
<feature type="transmembrane region" description="Helical" evidence="1">
    <location>
        <begin position="58"/>
        <end position="76"/>
    </location>
</feature>
<sequence length="127" mass="14501">MISSSTGIWFVLSHSRLLLIVSSQRIKSTLRRLLSISTCIFWMMDSVVLQVFTLYSRTILTFILEILILILVDSCFEFQMFFNCKYAAFALPIRAFTSASDPPCSSMMLPRYVKLFTSSKFSPSSVI</sequence>
<accession>A0A3P7YDD4</accession>
<protein>
    <submittedName>
        <fullName evidence="2">Uncharacterized protein</fullName>
    </submittedName>
</protein>
<name>A0A3P7YDD4_9TREM</name>
<reference evidence="2 3" key="1">
    <citation type="submission" date="2018-11" db="EMBL/GenBank/DDBJ databases">
        <authorList>
            <consortium name="Pathogen Informatics"/>
        </authorList>
    </citation>
    <scope>NUCLEOTIDE SEQUENCE [LARGE SCALE GENOMIC DNA]</scope>
    <source>
        <strain>Dakar</strain>
        <strain evidence="3">Senegal</strain>
    </source>
</reference>
<proteinExistence type="predicted"/>
<feature type="transmembrane region" description="Helical" evidence="1">
    <location>
        <begin position="33"/>
        <end position="52"/>
    </location>
</feature>
<dbReference type="AlphaFoldDB" id="A0A3P7YDD4"/>
<evidence type="ECO:0000313" key="2">
    <source>
        <dbReference type="EMBL" id="VDO70657.1"/>
    </source>
</evidence>
<evidence type="ECO:0000313" key="3">
    <source>
        <dbReference type="Proteomes" id="UP000279833"/>
    </source>
</evidence>
<evidence type="ECO:0000256" key="1">
    <source>
        <dbReference type="SAM" id="Phobius"/>
    </source>
</evidence>
<keyword evidence="1" id="KW-0812">Transmembrane</keyword>